<evidence type="ECO:0000256" key="1">
    <source>
        <dbReference type="SAM" id="MobiDB-lite"/>
    </source>
</evidence>
<dbReference type="EMBL" id="JACSDY010000007">
    <property type="protein sequence ID" value="KAF7423570.1"/>
    <property type="molecule type" value="Genomic_DNA"/>
</dbReference>
<feature type="region of interest" description="Disordered" evidence="1">
    <location>
        <begin position="72"/>
        <end position="95"/>
    </location>
</feature>
<evidence type="ECO:0000313" key="2">
    <source>
        <dbReference type="EMBL" id="KAF7423570.1"/>
    </source>
</evidence>
<sequence>MVLGVKEGRGIGWMGNWEVEVGDVMRKSGTEVREVCVWREKSKMKEEFEVNLISTVPKNSKFISYESLYSTSANSSDSTLGNSTWNKTRRIGPHL</sequence>
<keyword evidence="3" id="KW-1185">Reference proteome</keyword>
<accession>A0A834P0W8</accession>
<protein>
    <submittedName>
        <fullName evidence="2">Uncharacterized protein</fullName>
    </submittedName>
</protein>
<feature type="compositionally biased region" description="Polar residues" evidence="1">
    <location>
        <begin position="72"/>
        <end position="86"/>
    </location>
</feature>
<evidence type="ECO:0000313" key="3">
    <source>
        <dbReference type="Proteomes" id="UP000600918"/>
    </source>
</evidence>
<reference evidence="2" key="1">
    <citation type="journal article" date="2020" name="G3 (Bethesda)">
        <title>High-Quality Assemblies for Three Invasive Social Wasps from the &lt;i&gt;Vespula&lt;/i&gt; Genus.</title>
        <authorList>
            <person name="Harrop T.W.R."/>
            <person name="Guhlin J."/>
            <person name="McLaughlin G.M."/>
            <person name="Permina E."/>
            <person name="Stockwell P."/>
            <person name="Gilligan J."/>
            <person name="Le Lec M.F."/>
            <person name="Gruber M.A.M."/>
            <person name="Quinn O."/>
            <person name="Lovegrove M."/>
            <person name="Duncan E.J."/>
            <person name="Remnant E.J."/>
            <person name="Van Eeckhoven J."/>
            <person name="Graham B."/>
            <person name="Knapp R.A."/>
            <person name="Langford K.W."/>
            <person name="Kronenberg Z."/>
            <person name="Press M.O."/>
            <person name="Eacker S.M."/>
            <person name="Wilson-Rankin E.E."/>
            <person name="Purcell J."/>
            <person name="Lester P.J."/>
            <person name="Dearden P.K."/>
        </authorList>
    </citation>
    <scope>NUCLEOTIDE SEQUENCE</scope>
    <source>
        <strain evidence="2">Volc-1</strain>
    </source>
</reference>
<organism evidence="2 3">
    <name type="scientific">Vespula pensylvanica</name>
    <name type="common">Western yellow jacket</name>
    <name type="synonym">Wasp</name>
    <dbReference type="NCBI Taxonomy" id="30213"/>
    <lineage>
        <taxon>Eukaryota</taxon>
        <taxon>Metazoa</taxon>
        <taxon>Ecdysozoa</taxon>
        <taxon>Arthropoda</taxon>
        <taxon>Hexapoda</taxon>
        <taxon>Insecta</taxon>
        <taxon>Pterygota</taxon>
        <taxon>Neoptera</taxon>
        <taxon>Endopterygota</taxon>
        <taxon>Hymenoptera</taxon>
        <taxon>Apocrita</taxon>
        <taxon>Aculeata</taxon>
        <taxon>Vespoidea</taxon>
        <taxon>Vespidae</taxon>
        <taxon>Vespinae</taxon>
        <taxon>Vespula</taxon>
    </lineage>
</organism>
<dbReference type="Proteomes" id="UP000600918">
    <property type="component" value="Unassembled WGS sequence"/>
</dbReference>
<gene>
    <name evidence="2" type="ORF">H0235_008853</name>
</gene>
<dbReference type="AlphaFoldDB" id="A0A834P0W8"/>
<name>A0A834P0W8_VESPE</name>
<comment type="caution">
    <text evidence="2">The sequence shown here is derived from an EMBL/GenBank/DDBJ whole genome shotgun (WGS) entry which is preliminary data.</text>
</comment>
<proteinExistence type="predicted"/>